<accession>A0A437S7H6</accession>
<dbReference type="InterPro" id="IPR020084">
    <property type="entry name" value="NUDIX_hydrolase_CS"/>
</dbReference>
<dbReference type="Proteomes" id="UP000288812">
    <property type="component" value="Unassembled WGS sequence"/>
</dbReference>
<dbReference type="InterPro" id="IPR020476">
    <property type="entry name" value="Nudix_hydrolase"/>
</dbReference>
<dbReference type="PROSITE" id="PS51462">
    <property type="entry name" value="NUDIX"/>
    <property type="match status" value="1"/>
</dbReference>
<keyword evidence="2 3" id="KW-0378">Hydrolase</keyword>
<dbReference type="PRINTS" id="PR00502">
    <property type="entry name" value="NUDIXFAMILY"/>
</dbReference>
<dbReference type="CDD" id="cd03424">
    <property type="entry name" value="NUDIX_ADPRase_Nudt5_UGPPase_Nudt14"/>
    <property type="match status" value="1"/>
</dbReference>
<dbReference type="GO" id="GO:0019693">
    <property type="term" value="P:ribose phosphate metabolic process"/>
    <property type="evidence" value="ECO:0007669"/>
    <property type="project" value="TreeGrafter"/>
</dbReference>
<dbReference type="GO" id="GO:0005829">
    <property type="term" value="C:cytosol"/>
    <property type="evidence" value="ECO:0007669"/>
    <property type="project" value="TreeGrafter"/>
</dbReference>
<dbReference type="PANTHER" id="PTHR11839:SF18">
    <property type="entry name" value="NUDIX HYDROLASE DOMAIN-CONTAINING PROTEIN"/>
    <property type="match status" value="1"/>
</dbReference>
<comment type="cofactor">
    <cofactor evidence="1">
        <name>Mg(2+)</name>
        <dbReference type="ChEBI" id="CHEBI:18420"/>
    </cofactor>
</comment>
<dbReference type="AlphaFoldDB" id="A0A437S7H6"/>
<sequence length="179" mass="20804">MEKTERTMKSEKIYEGRIVSLKVETVELPDRMYSKREIVEHDPASAIVALMENDDVILIKQYRKAVDKILYEIPAGILEKNESPKECAVRELREETGFIAKDIEYIIEFYPSPGFCTEKIYVFLARGLEKSEKDLDEDEFIDCEIVPFDKVLKMIELGEIVDGKTISAILTYNEIRRKK</sequence>
<dbReference type="EMBL" id="RLIH01000005">
    <property type="protein sequence ID" value="RVU54952.1"/>
    <property type="molecule type" value="Genomic_DNA"/>
</dbReference>
<dbReference type="Pfam" id="PF00293">
    <property type="entry name" value="NUDIX"/>
    <property type="match status" value="1"/>
</dbReference>
<dbReference type="GO" id="GO:0006753">
    <property type="term" value="P:nucleoside phosphate metabolic process"/>
    <property type="evidence" value="ECO:0007669"/>
    <property type="project" value="TreeGrafter"/>
</dbReference>
<name>A0A437S7H6_9FIRM</name>
<dbReference type="OrthoDB" id="9806150at2"/>
<keyword evidence="6" id="KW-1185">Reference proteome</keyword>
<dbReference type="GO" id="GO:0016462">
    <property type="term" value="F:pyrophosphatase activity"/>
    <property type="evidence" value="ECO:0007669"/>
    <property type="project" value="UniProtKB-ARBA"/>
</dbReference>
<dbReference type="FunFam" id="3.90.79.10:FF:000024">
    <property type="entry name" value="ADP-ribose pyrophosphatase"/>
    <property type="match status" value="1"/>
</dbReference>
<evidence type="ECO:0000259" key="4">
    <source>
        <dbReference type="PROSITE" id="PS51462"/>
    </source>
</evidence>
<evidence type="ECO:0000256" key="1">
    <source>
        <dbReference type="ARBA" id="ARBA00001946"/>
    </source>
</evidence>
<dbReference type="RefSeq" id="WP_127724334.1">
    <property type="nucleotide sequence ID" value="NZ_RLIH01000005.1"/>
</dbReference>
<reference evidence="5 6" key="1">
    <citation type="submission" date="2018-11" db="EMBL/GenBank/DDBJ databases">
        <title>Genome sequencing and assembly of Anaerosphaera sp. nov., GS7-6-2.</title>
        <authorList>
            <person name="Rettenmaier R."/>
            <person name="Liebl W."/>
            <person name="Zverlov V."/>
        </authorList>
    </citation>
    <scope>NUCLEOTIDE SEQUENCE [LARGE SCALE GENOMIC DNA]</scope>
    <source>
        <strain evidence="5 6">GS7-6-2</strain>
    </source>
</reference>
<evidence type="ECO:0000256" key="3">
    <source>
        <dbReference type="RuleBase" id="RU003476"/>
    </source>
</evidence>
<feature type="domain" description="Nudix hydrolase" evidence="4">
    <location>
        <begin position="39"/>
        <end position="173"/>
    </location>
</feature>
<dbReference type="InterPro" id="IPR015797">
    <property type="entry name" value="NUDIX_hydrolase-like_dom_sf"/>
</dbReference>
<dbReference type="SUPFAM" id="SSF55811">
    <property type="entry name" value="Nudix"/>
    <property type="match status" value="1"/>
</dbReference>
<gene>
    <name evidence="5" type="ORF">EF514_05035</name>
</gene>
<evidence type="ECO:0000256" key="2">
    <source>
        <dbReference type="ARBA" id="ARBA00022801"/>
    </source>
</evidence>
<dbReference type="PANTHER" id="PTHR11839">
    <property type="entry name" value="UDP/ADP-SUGAR PYROPHOSPHATASE"/>
    <property type="match status" value="1"/>
</dbReference>
<proteinExistence type="inferred from homology"/>
<comment type="caution">
    <text evidence="5">The sequence shown here is derived from an EMBL/GenBank/DDBJ whole genome shotgun (WGS) entry which is preliminary data.</text>
</comment>
<dbReference type="PROSITE" id="PS00893">
    <property type="entry name" value="NUDIX_BOX"/>
    <property type="match status" value="1"/>
</dbReference>
<organism evidence="5 6">
    <name type="scientific">Anaerosphaera multitolerans</name>
    <dbReference type="NCBI Taxonomy" id="2487351"/>
    <lineage>
        <taxon>Bacteria</taxon>
        <taxon>Bacillati</taxon>
        <taxon>Bacillota</taxon>
        <taxon>Tissierellia</taxon>
        <taxon>Tissierellales</taxon>
        <taxon>Peptoniphilaceae</taxon>
        <taxon>Anaerosphaera</taxon>
    </lineage>
</organism>
<evidence type="ECO:0000313" key="5">
    <source>
        <dbReference type="EMBL" id="RVU54952.1"/>
    </source>
</evidence>
<dbReference type="Gene3D" id="3.90.79.10">
    <property type="entry name" value="Nucleoside Triphosphate Pyrophosphohydrolase"/>
    <property type="match status" value="1"/>
</dbReference>
<protein>
    <submittedName>
        <fullName evidence="5">NUDIX hydrolase</fullName>
    </submittedName>
</protein>
<comment type="similarity">
    <text evidence="3">Belongs to the Nudix hydrolase family.</text>
</comment>
<evidence type="ECO:0000313" key="6">
    <source>
        <dbReference type="Proteomes" id="UP000288812"/>
    </source>
</evidence>
<dbReference type="InterPro" id="IPR000086">
    <property type="entry name" value="NUDIX_hydrolase_dom"/>
</dbReference>